<evidence type="ECO:0000313" key="2">
    <source>
        <dbReference type="Proteomes" id="UP001362999"/>
    </source>
</evidence>
<gene>
    <name evidence="1" type="ORF">R3P38DRAFT_2651434</name>
</gene>
<name>A0AAW0A457_9AGAR</name>
<reference evidence="1 2" key="1">
    <citation type="journal article" date="2024" name="J Genomics">
        <title>Draft genome sequencing and assembly of Favolaschia claudopus CIRM-BRFM 2984 isolated from oak limbs.</title>
        <authorList>
            <person name="Navarro D."/>
            <person name="Drula E."/>
            <person name="Chaduli D."/>
            <person name="Cazenave R."/>
            <person name="Ahrendt S."/>
            <person name="Wang J."/>
            <person name="Lipzen A."/>
            <person name="Daum C."/>
            <person name="Barry K."/>
            <person name="Grigoriev I.V."/>
            <person name="Favel A."/>
            <person name="Rosso M.N."/>
            <person name="Martin F."/>
        </authorList>
    </citation>
    <scope>NUCLEOTIDE SEQUENCE [LARGE SCALE GENOMIC DNA]</scope>
    <source>
        <strain evidence="1 2">CIRM-BRFM 2984</strain>
    </source>
</reference>
<dbReference type="Proteomes" id="UP001362999">
    <property type="component" value="Unassembled WGS sequence"/>
</dbReference>
<sequence length="383" mass="43554">MAMVRSPQRALEIVELIERCLDFVDPGSGDLTSCALVARPWLYPSQSRLFRAPSLTNILISVNDRTALEFHDSLFHSPHLLPLVRELSFIFMLHLSSDIFTKICRLDFPNLESFSVEPTHERLWEGLRQLSSTKTIHFFCLDYMQEPHSSFMFPASMAGLSNCSRAIEHLDLFVTRWSLEGYNPNPTAPIYLTSIRLGLQWNSFTPTPFTLSAFYPFNLSKLRAISVMGQGSFPWNSLPKGRLELLSFTPGKHQEEITDLSLLPKLSMLRASTDPSIDLLPICQLLATMKPGHQIHTIILFLGRLEGFEMQSPGWDKLDLALTSLASPAPAIELEFHKAIPPMETLSGLLPKVLSQTTPKVRIFRSSYQIEQRWWKEQVQKLL</sequence>
<comment type="caution">
    <text evidence="1">The sequence shown here is derived from an EMBL/GenBank/DDBJ whole genome shotgun (WGS) entry which is preliminary data.</text>
</comment>
<dbReference type="AlphaFoldDB" id="A0AAW0A457"/>
<accession>A0AAW0A457</accession>
<keyword evidence="2" id="KW-1185">Reference proteome</keyword>
<evidence type="ECO:0000313" key="1">
    <source>
        <dbReference type="EMBL" id="KAK7000612.1"/>
    </source>
</evidence>
<organism evidence="1 2">
    <name type="scientific">Favolaschia claudopus</name>
    <dbReference type="NCBI Taxonomy" id="2862362"/>
    <lineage>
        <taxon>Eukaryota</taxon>
        <taxon>Fungi</taxon>
        <taxon>Dikarya</taxon>
        <taxon>Basidiomycota</taxon>
        <taxon>Agaricomycotina</taxon>
        <taxon>Agaricomycetes</taxon>
        <taxon>Agaricomycetidae</taxon>
        <taxon>Agaricales</taxon>
        <taxon>Marasmiineae</taxon>
        <taxon>Mycenaceae</taxon>
        <taxon>Favolaschia</taxon>
    </lineage>
</organism>
<dbReference type="EMBL" id="JAWWNJ010000088">
    <property type="protein sequence ID" value="KAK7000612.1"/>
    <property type="molecule type" value="Genomic_DNA"/>
</dbReference>
<protein>
    <submittedName>
        <fullName evidence="1">Uncharacterized protein</fullName>
    </submittedName>
</protein>
<proteinExistence type="predicted"/>